<dbReference type="PROSITE" id="PS51545">
    <property type="entry name" value="PIK_HELICAL"/>
    <property type="match status" value="1"/>
</dbReference>
<sequence length="1121" mass="131123">MRRRRGLTLLDENKRKVPVNSLDDLPPLSGFSFTEVGEALRDHSLVEHHVLWATYLRNQSAYSKSSINLDILLPNGYIYSILTPLHWTLKHLKEQLLKYVKIWTQDCNIDASCFIFSSVGDNGECLELYDEERSLDTVHMFLPFLVMTKPSDIDEEMSITEKIEIILGEPLVDLVSRLNPELKNFRLELFESTKRADDERGTSGTFHYAFPEETILPNIADRVFSPNLHSEVHEEDVEFWWYPTLPSDADHKAMQALRKKVERSKIGIEIWYRETEESEQGVSVGIKDIFDKKPCDIIGAALEILGRRENPADFILQVVGRKSFITLHKPILKFEYIRSCFENYREPKLLLRRKKTIFSQFPPPPKIFTPSYIRSDRFARKYPCTTKVAPVCFWEMDQVLSINMRGISNVQEYDSAKIYVKAVLAVGRHILDVKSTPAVPSNAFRHFVFDFNVYMKDVPESAQMCFLLYSANKKEVDEEPLAYVNVRLFDWRNVFCQGKSTFYLRRPPKGSSVASVLLLPCEVEFPEIPGKELEFPDWEEIEKFNKFIRLRRDINGESERLELDPILRGSSILERLLKLRNELDGARLSEENQQFLWRARFKIQELFPQMILILADSPIVYKSRERLCEFYSLLNSWPQLYVDTAIELLDARFSDRYVRAFAVRHLDKIIDNDQMQLYLLPLVQCLRYEPYSTSPLADMLVRRALMDYKVGHTFFWLIRSELSLFLSDDPMNLKCRFSLMCEAYCRGNALYLDSMAKQVVMVNKLTQLSSWVKNINKDVASKKLRTELVNWMDGMQNMPSPLNPCECLGELVLDACKVLGSAKMPLRLRWKNPEPFSSLTNPVHEIIFKNGDDLRQDMLTLQVMRIMDAKWKNYNMDYCLTLYEVLPMGENIGMIHVVQHCATLFQIQCASTQLGSTFSMDQQLINKYIYDLCTEEKVLNSKQYMECVDRFSFSLAGYCVATYVLGIRDRHQDNLMLANDGRLFHIDFGHILGHNKKKLGINRERTEFILTDHFLRVVSHGKDDFKGSYMFKTFRESCAQGYLVLHYHRRFFLALFKMMRCMGLPELQRDDDIEYLFTSLQYDQVERQNILNNFFEVFDGVVKHDWSTTVNWFFHSVKHHK</sequence>
<feature type="domain" description="PI3K-RBD" evidence="9">
    <location>
        <begin position="263"/>
        <end position="353"/>
    </location>
</feature>
<feature type="domain" description="C2 PI3K-type" evidence="10">
    <location>
        <begin position="396"/>
        <end position="551"/>
    </location>
</feature>
<evidence type="ECO:0000313" key="12">
    <source>
        <dbReference type="Proteomes" id="UP000659654"/>
    </source>
</evidence>
<dbReference type="PROSITE" id="PS50290">
    <property type="entry name" value="PI3_4_KINASE_3"/>
    <property type="match status" value="1"/>
</dbReference>
<accession>A0A7I8XHV7</accession>
<dbReference type="SMR" id="A0A7I8XHV7"/>
<dbReference type="PANTHER" id="PTHR10048">
    <property type="entry name" value="PHOSPHATIDYLINOSITOL KINASE"/>
    <property type="match status" value="1"/>
</dbReference>
<evidence type="ECO:0000256" key="1">
    <source>
        <dbReference type="ARBA" id="ARBA00022679"/>
    </source>
</evidence>
<dbReference type="OrthoDB" id="67688at2759"/>
<dbReference type="Pfam" id="PF00792">
    <property type="entry name" value="PI3K_C2"/>
    <property type="match status" value="1"/>
</dbReference>
<dbReference type="InterPro" id="IPR000403">
    <property type="entry name" value="PI3/4_kinase_cat_dom"/>
</dbReference>
<dbReference type="EMBL" id="CAJFDI010000001">
    <property type="protein sequence ID" value="CAD5209659.1"/>
    <property type="molecule type" value="Genomic_DNA"/>
</dbReference>
<dbReference type="InterPro" id="IPR000341">
    <property type="entry name" value="PI3K_Ras-bd_dom"/>
</dbReference>
<evidence type="ECO:0000256" key="2">
    <source>
        <dbReference type="ARBA" id="ARBA00022741"/>
    </source>
</evidence>
<organism evidence="11 12">
    <name type="scientific">Bursaphelenchus xylophilus</name>
    <name type="common">Pinewood nematode worm</name>
    <name type="synonym">Aphelenchoides xylophilus</name>
    <dbReference type="NCBI Taxonomy" id="6326"/>
    <lineage>
        <taxon>Eukaryota</taxon>
        <taxon>Metazoa</taxon>
        <taxon>Ecdysozoa</taxon>
        <taxon>Nematoda</taxon>
        <taxon>Chromadorea</taxon>
        <taxon>Rhabditida</taxon>
        <taxon>Tylenchina</taxon>
        <taxon>Tylenchomorpha</taxon>
        <taxon>Aphelenchoidea</taxon>
        <taxon>Aphelenchoididae</taxon>
        <taxon>Bursaphelenchus</taxon>
    </lineage>
</organism>
<comment type="similarity">
    <text evidence="5">Belongs to the PI3/PI4-kinase family.</text>
</comment>
<evidence type="ECO:0000313" key="11">
    <source>
        <dbReference type="EMBL" id="CAD5209659.1"/>
    </source>
</evidence>
<dbReference type="Pfam" id="PF00613">
    <property type="entry name" value="PI3Ka"/>
    <property type="match status" value="1"/>
</dbReference>
<dbReference type="Gene3D" id="1.25.40.70">
    <property type="entry name" value="Phosphatidylinositol 3-kinase, accessory domain (PIK)"/>
    <property type="match status" value="1"/>
</dbReference>
<dbReference type="PROSITE" id="PS51544">
    <property type="entry name" value="PI3K_ABD"/>
    <property type="match status" value="1"/>
</dbReference>
<dbReference type="GO" id="GO:0016303">
    <property type="term" value="F:1-phosphatidylinositol-3-kinase activity"/>
    <property type="evidence" value="ECO:0007669"/>
    <property type="project" value="TreeGrafter"/>
</dbReference>
<dbReference type="Gene3D" id="3.30.1010.10">
    <property type="entry name" value="Phosphatidylinositol 3-kinase Catalytic Subunit, Chain A, domain 4"/>
    <property type="match status" value="1"/>
</dbReference>
<name>A0A7I8XHV7_BURXY</name>
<dbReference type="GO" id="GO:0005737">
    <property type="term" value="C:cytoplasm"/>
    <property type="evidence" value="ECO:0007669"/>
    <property type="project" value="TreeGrafter"/>
</dbReference>
<keyword evidence="4" id="KW-0067">ATP-binding</keyword>
<dbReference type="Proteomes" id="UP000582659">
    <property type="component" value="Unassembled WGS sequence"/>
</dbReference>
<dbReference type="InterPro" id="IPR016024">
    <property type="entry name" value="ARM-type_fold"/>
</dbReference>
<dbReference type="AlphaFoldDB" id="A0A7I8XHV7"/>
<dbReference type="InterPro" id="IPR015433">
    <property type="entry name" value="PI3/4_kinase"/>
</dbReference>
<dbReference type="GO" id="GO:0035005">
    <property type="term" value="F:1-phosphatidylinositol-4-phosphate 3-kinase activity"/>
    <property type="evidence" value="ECO:0007669"/>
    <property type="project" value="TreeGrafter"/>
</dbReference>
<dbReference type="InterPro" id="IPR035892">
    <property type="entry name" value="C2_domain_sf"/>
</dbReference>
<feature type="domain" description="PI3K-ABD" evidence="7">
    <location>
        <begin position="63"/>
        <end position="151"/>
    </location>
</feature>
<evidence type="ECO:0000259" key="7">
    <source>
        <dbReference type="PROSITE" id="PS51544"/>
    </source>
</evidence>
<dbReference type="SMART" id="SM00146">
    <property type="entry name" value="PI3Kc"/>
    <property type="match status" value="1"/>
</dbReference>
<dbReference type="GO" id="GO:0005942">
    <property type="term" value="C:phosphatidylinositol 3-kinase complex"/>
    <property type="evidence" value="ECO:0007669"/>
    <property type="project" value="TreeGrafter"/>
</dbReference>
<evidence type="ECO:0000259" key="6">
    <source>
        <dbReference type="PROSITE" id="PS50290"/>
    </source>
</evidence>
<protein>
    <submittedName>
        <fullName evidence="11">(pine wood nematode) hypothetical protein</fullName>
    </submittedName>
</protein>
<dbReference type="EMBL" id="CAJFCV020000001">
    <property type="protein sequence ID" value="CAG9084909.1"/>
    <property type="molecule type" value="Genomic_DNA"/>
</dbReference>
<dbReference type="Gene3D" id="2.60.40.150">
    <property type="entry name" value="C2 domain"/>
    <property type="match status" value="1"/>
</dbReference>
<dbReference type="Gene3D" id="3.10.20.770">
    <property type="match status" value="1"/>
</dbReference>
<dbReference type="GO" id="GO:0043491">
    <property type="term" value="P:phosphatidylinositol 3-kinase/protein kinase B signal transduction"/>
    <property type="evidence" value="ECO:0007669"/>
    <property type="project" value="TreeGrafter"/>
</dbReference>
<dbReference type="Pfam" id="PF00794">
    <property type="entry name" value="PI3K_rbd"/>
    <property type="match status" value="1"/>
</dbReference>
<dbReference type="InterPro" id="IPR011009">
    <property type="entry name" value="Kinase-like_dom_sf"/>
</dbReference>
<feature type="domain" description="PI3K/PI4K catalytic" evidence="6">
    <location>
        <begin position="812"/>
        <end position="1105"/>
    </location>
</feature>
<dbReference type="InterPro" id="IPR042236">
    <property type="entry name" value="PI3K_accessory_sf"/>
</dbReference>
<dbReference type="SMART" id="SM00144">
    <property type="entry name" value="PI3K_rbd"/>
    <property type="match status" value="1"/>
</dbReference>
<keyword evidence="1" id="KW-0808">Transferase</keyword>
<evidence type="ECO:0000259" key="10">
    <source>
        <dbReference type="PROSITE" id="PS51547"/>
    </source>
</evidence>
<dbReference type="InterPro" id="IPR001263">
    <property type="entry name" value="PI3K_accessory_dom"/>
</dbReference>
<dbReference type="SUPFAM" id="SSF49562">
    <property type="entry name" value="C2 domain (Calcium/lipid-binding domain, CaLB)"/>
    <property type="match status" value="1"/>
</dbReference>
<dbReference type="PROSITE" id="PS51546">
    <property type="entry name" value="PI3K_RBD"/>
    <property type="match status" value="1"/>
</dbReference>
<dbReference type="PROSITE" id="PS00915">
    <property type="entry name" value="PI3_4_KINASE_1"/>
    <property type="match status" value="1"/>
</dbReference>
<dbReference type="GO" id="GO:0048015">
    <property type="term" value="P:phosphatidylinositol-mediated signaling"/>
    <property type="evidence" value="ECO:0007669"/>
    <property type="project" value="TreeGrafter"/>
</dbReference>
<dbReference type="SUPFAM" id="SSF56112">
    <property type="entry name" value="Protein kinase-like (PK-like)"/>
    <property type="match status" value="1"/>
</dbReference>
<dbReference type="InterPro" id="IPR002420">
    <property type="entry name" value="PI3K-type_C2_dom"/>
</dbReference>
<comment type="caution">
    <text evidence="11">The sequence shown here is derived from an EMBL/GenBank/DDBJ whole genome shotgun (WGS) entry which is preliminary data.</text>
</comment>
<evidence type="ECO:0000256" key="5">
    <source>
        <dbReference type="PROSITE-ProRule" id="PRU00880"/>
    </source>
</evidence>
<keyword evidence="12" id="KW-1185">Reference proteome</keyword>
<evidence type="ECO:0000256" key="4">
    <source>
        <dbReference type="ARBA" id="ARBA00022840"/>
    </source>
</evidence>
<dbReference type="PROSITE" id="PS51547">
    <property type="entry name" value="C2_PI3K"/>
    <property type="match status" value="1"/>
</dbReference>
<dbReference type="PROSITE" id="PS00916">
    <property type="entry name" value="PI3_4_KINASE_2"/>
    <property type="match status" value="1"/>
</dbReference>
<dbReference type="PANTHER" id="PTHR10048:SF111">
    <property type="entry name" value="PHOSPHATIDYLINOSITOL 3-KINASE AGE-1"/>
    <property type="match status" value="1"/>
</dbReference>
<dbReference type="GO" id="GO:0005886">
    <property type="term" value="C:plasma membrane"/>
    <property type="evidence" value="ECO:0007669"/>
    <property type="project" value="TreeGrafter"/>
</dbReference>
<reference evidence="11" key="1">
    <citation type="submission" date="2020-09" db="EMBL/GenBank/DDBJ databases">
        <authorList>
            <person name="Kikuchi T."/>
        </authorList>
    </citation>
    <scope>NUCLEOTIDE SEQUENCE</scope>
    <source>
        <strain evidence="11">Ka4C1</strain>
    </source>
</reference>
<dbReference type="SUPFAM" id="SSF48371">
    <property type="entry name" value="ARM repeat"/>
    <property type="match status" value="1"/>
</dbReference>
<evidence type="ECO:0000259" key="9">
    <source>
        <dbReference type="PROSITE" id="PS51546"/>
    </source>
</evidence>
<dbReference type="InterPro" id="IPR003113">
    <property type="entry name" value="PI3K_ABD"/>
</dbReference>
<evidence type="ECO:0000256" key="3">
    <source>
        <dbReference type="ARBA" id="ARBA00022777"/>
    </source>
</evidence>
<dbReference type="InterPro" id="IPR018936">
    <property type="entry name" value="PI3/4_kinase_CS"/>
</dbReference>
<dbReference type="SMART" id="SM00145">
    <property type="entry name" value="PI3Ka"/>
    <property type="match status" value="1"/>
</dbReference>
<dbReference type="Pfam" id="PF00454">
    <property type="entry name" value="PI3_PI4_kinase"/>
    <property type="match status" value="1"/>
</dbReference>
<gene>
    <name evidence="11" type="ORF">BXYJ_LOCUS1546</name>
</gene>
<dbReference type="InterPro" id="IPR029071">
    <property type="entry name" value="Ubiquitin-like_domsf"/>
</dbReference>
<dbReference type="GO" id="GO:0005524">
    <property type="term" value="F:ATP binding"/>
    <property type="evidence" value="ECO:0007669"/>
    <property type="project" value="UniProtKB-KW"/>
</dbReference>
<dbReference type="InterPro" id="IPR036940">
    <property type="entry name" value="PI3/4_kinase_cat_sf"/>
</dbReference>
<keyword evidence="3" id="KW-0418">Kinase</keyword>
<keyword evidence="2" id="KW-0547">Nucleotide-binding</keyword>
<evidence type="ECO:0000259" key="8">
    <source>
        <dbReference type="PROSITE" id="PS51545"/>
    </source>
</evidence>
<dbReference type="GO" id="GO:0016477">
    <property type="term" value="P:cell migration"/>
    <property type="evidence" value="ECO:0007669"/>
    <property type="project" value="TreeGrafter"/>
</dbReference>
<dbReference type="Gene3D" id="1.10.1070.11">
    <property type="entry name" value="Phosphatidylinositol 3-/4-kinase, catalytic domain"/>
    <property type="match status" value="1"/>
</dbReference>
<feature type="domain" description="PIK helical" evidence="8">
    <location>
        <begin position="562"/>
        <end position="747"/>
    </location>
</feature>
<dbReference type="SUPFAM" id="SSF54236">
    <property type="entry name" value="Ubiquitin-like"/>
    <property type="match status" value="1"/>
</dbReference>
<proteinExistence type="inferred from homology"/>
<dbReference type="Proteomes" id="UP000659654">
    <property type="component" value="Unassembled WGS sequence"/>
</dbReference>